<reference evidence="1 4" key="1">
    <citation type="submission" date="2021-01" db="EMBL/GenBank/DDBJ databases">
        <title>Sequencing the genomes of 1000 actinobacteria strains.</title>
        <authorList>
            <person name="Klenk H.-P."/>
        </authorList>
    </citation>
    <scope>NUCLEOTIDE SEQUENCE [LARGE SCALE GENOMIC DNA]</scope>
    <source>
        <strain evidence="1 4">DSM 44581</strain>
    </source>
</reference>
<dbReference type="Proteomes" id="UP000671828">
    <property type="component" value="Chromosome"/>
</dbReference>
<evidence type="ECO:0000313" key="1">
    <source>
        <dbReference type="EMBL" id="MBM7814786.1"/>
    </source>
</evidence>
<sequence length="170" mass="18274">MSRLLSMLARSVAIGVGATAVMDLGGEVVRKLTGVEPLDYRLLGRWIGHMREGKLKHDNIRTAEPVPHEREIGWVAHYSIGTAFAGALVATHPTWSRHPTLVPAMIAGLATTAAPWFIMQPAFGMGVAASKTPDPTVARLRSVRAHAFYGVGLYLAGNALTRLARPRNGC</sequence>
<evidence type="ECO:0000313" key="2">
    <source>
        <dbReference type="EMBL" id="QTR03058.1"/>
    </source>
</evidence>
<accession>A0A8T8HX26</accession>
<keyword evidence="4" id="KW-1185">Reference proteome</keyword>
<reference evidence="2" key="2">
    <citation type="submission" date="2021-04" db="EMBL/GenBank/DDBJ databases">
        <title>Saccharothrix algeriensis WGS.</title>
        <authorList>
            <person name="Stuskova K."/>
            <person name="Hakalova E."/>
            <person name="Tebbal A.B."/>
            <person name="Eichmeier A."/>
        </authorList>
    </citation>
    <scope>NUCLEOTIDE SEQUENCE</scope>
    <source>
        <strain evidence="2">NRRL B-24137</strain>
    </source>
</reference>
<proteinExistence type="predicted"/>
<dbReference type="RefSeq" id="WP_204845387.1">
    <property type="nucleotide sequence ID" value="NZ_JAFBCL010000001.1"/>
</dbReference>
<dbReference type="EMBL" id="CP072788">
    <property type="protein sequence ID" value="QTR03058.1"/>
    <property type="molecule type" value="Genomic_DNA"/>
</dbReference>
<gene>
    <name evidence="2" type="ORF">J7S33_29475</name>
    <name evidence="1" type="ORF">JOE68_005651</name>
</gene>
<dbReference type="InterPro" id="IPR021329">
    <property type="entry name" value="DUF2938"/>
</dbReference>
<organism evidence="2 3">
    <name type="scientific">Saccharothrix algeriensis</name>
    <dbReference type="NCBI Taxonomy" id="173560"/>
    <lineage>
        <taxon>Bacteria</taxon>
        <taxon>Bacillati</taxon>
        <taxon>Actinomycetota</taxon>
        <taxon>Actinomycetes</taxon>
        <taxon>Pseudonocardiales</taxon>
        <taxon>Pseudonocardiaceae</taxon>
        <taxon>Saccharothrix</taxon>
    </lineage>
</organism>
<dbReference type="Proteomes" id="UP001195724">
    <property type="component" value="Unassembled WGS sequence"/>
</dbReference>
<evidence type="ECO:0000313" key="4">
    <source>
        <dbReference type="Proteomes" id="UP001195724"/>
    </source>
</evidence>
<dbReference type="EMBL" id="JAFBCL010000001">
    <property type="protein sequence ID" value="MBM7814786.1"/>
    <property type="molecule type" value="Genomic_DNA"/>
</dbReference>
<dbReference type="Pfam" id="PF11158">
    <property type="entry name" value="DUF2938"/>
    <property type="match status" value="1"/>
</dbReference>
<dbReference type="AlphaFoldDB" id="A0A8T8HX26"/>
<evidence type="ECO:0000313" key="3">
    <source>
        <dbReference type="Proteomes" id="UP000671828"/>
    </source>
</evidence>
<name>A0A8T8HX26_9PSEU</name>
<protein>
    <submittedName>
        <fullName evidence="2">DUF2938 domain-containing protein</fullName>
    </submittedName>
</protein>